<keyword evidence="3" id="KW-1185">Reference proteome</keyword>
<dbReference type="PATRIC" id="fig|1123384.7.peg.780"/>
<dbReference type="KEGG" id="phy:AJ81_03980"/>
<dbReference type="OrthoDB" id="47707at2"/>
<dbReference type="AlphaFoldDB" id="A0A0X1KQM1"/>
<reference evidence="2 3" key="1">
    <citation type="submission" date="2014-01" db="EMBL/GenBank/DDBJ databases">
        <title>Genome sequencing of Thermotog hypogea.</title>
        <authorList>
            <person name="Zhang X."/>
            <person name="Alvare G."/>
            <person name="Fristensky B."/>
            <person name="Chen L."/>
            <person name="Suen T."/>
            <person name="Chen Q."/>
            <person name="Ma K."/>
        </authorList>
    </citation>
    <scope>NUCLEOTIDE SEQUENCE [LARGE SCALE GENOMIC DNA]</scope>
    <source>
        <strain evidence="2 3">DSM 11164</strain>
    </source>
</reference>
<sequence length="120" mass="14584">MTYKVFAWISVVLLFYNFSLFPLRRILKRYKGAQKFLIFGSKLHRFTGILLLITGAIHGYLALGTITLHTGWLLWSGVLLLFIYYLLRKRLKRRWLILHRFTDFFVVAWFFVHFFFPWLF</sequence>
<feature type="transmembrane region" description="Helical" evidence="1">
    <location>
        <begin position="6"/>
        <end position="23"/>
    </location>
</feature>
<feature type="transmembrane region" description="Helical" evidence="1">
    <location>
        <begin position="43"/>
        <end position="63"/>
    </location>
</feature>
<dbReference type="STRING" id="1123384.AJ81_03980"/>
<organism evidence="2 3">
    <name type="scientific">Pseudothermotoga hypogea DSM 11164 = NBRC 106472</name>
    <dbReference type="NCBI Taxonomy" id="1123384"/>
    <lineage>
        <taxon>Bacteria</taxon>
        <taxon>Thermotogati</taxon>
        <taxon>Thermotogota</taxon>
        <taxon>Thermotogae</taxon>
        <taxon>Thermotogales</taxon>
        <taxon>Thermotogaceae</taxon>
        <taxon>Pseudothermotoga</taxon>
    </lineage>
</organism>
<evidence type="ECO:0008006" key="4">
    <source>
        <dbReference type="Google" id="ProtNLM"/>
    </source>
</evidence>
<feature type="transmembrane region" description="Helical" evidence="1">
    <location>
        <begin position="69"/>
        <end position="87"/>
    </location>
</feature>
<dbReference type="PaxDb" id="1123384-AJ81_03980"/>
<evidence type="ECO:0000313" key="3">
    <source>
        <dbReference type="Proteomes" id="UP000077469"/>
    </source>
</evidence>
<evidence type="ECO:0000256" key="1">
    <source>
        <dbReference type="SAM" id="Phobius"/>
    </source>
</evidence>
<feature type="transmembrane region" description="Helical" evidence="1">
    <location>
        <begin position="99"/>
        <end position="119"/>
    </location>
</feature>
<keyword evidence="1" id="KW-0812">Transmembrane</keyword>
<gene>
    <name evidence="2" type="ORF">AJ81_03980</name>
</gene>
<keyword evidence="1" id="KW-1133">Transmembrane helix</keyword>
<accession>A0A0X1KQM1</accession>
<evidence type="ECO:0000313" key="2">
    <source>
        <dbReference type="EMBL" id="AJC73500.1"/>
    </source>
</evidence>
<keyword evidence="1" id="KW-0472">Membrane</keyword>
<proteinExistence type="predicted"/>
<dbReference type="RefSeq" id="WP_031505230.1">
    <property type="nucleotide sequence ID" value="NC_022795.1"/>
</dbReference>
<name>A0A0X1KQM1_9THEM</name>
<protein>
    <recommendedName>
        <fullName evidence="4">Ferric oxidoreductase domain-containing protein</fullName>
    </recommendedName>
</protein>
<dbReference type="Proteomes" id="UP000077469">
    <property type="component" value="Chromosome"/>
</dbReference>
<dbReference type="EMBL" id="CP007141">
    <property type="protein sequence ID" value="AJC73500.1"/>
    <property type="molecule type" value="Genomic_DNA"/>
</dbReference>